<dbReference type="SUPFAM" id="SSF89562">
    <property type="entry name" value="RraA-like"/>
    <property type="match status" value="1"/>
</dbReference>
<dbReference type="InterPro" id="IPR036704">
    <property type="entry name" value="RraA/RraA-like_sf"/>
</dbReference>
<comment type="caution">
    <text evidence="13">The sequence shown here is derived from an EMBL/GenBank/DDBJ whole genome shotgun (WGS) entry which is preliminary data.</text>
</comment>
<comment type="cofactor">
    <cofactor evidence="2">
        <name>a divalent metal cation</name>
        <dbReference type="ChEBI" id="CHEBI:60240"/>
    </cofactor>
</comment>
<protein>
    <recommendedName>
        <fullName evidence="7">Putative 4-hydroxy-4-methyl-2-oxoglutarate aldolase</fullName>
        <ecNumber evidence="6">4.1.1.112</ecNumber>
        <ecNumber evidence="5">4.1.3.17</ecNumber>
    </recommendedName>
    <alternativeName>
        <fullName evidence="11">Oxaloacetate decarboxylase</fullName>
    </alternativeName>
    <alternativeName>
        <fullName evidence="9">Regulator of ribonuclease activity homolog</fullName>
    </alternativeName>
    <alternativeName>
        <fullName evidence="10">RraA-like protein</fullName>
    </alternativeName>
</protein>
<evidence type="ECO:0000256" key="3">
    <source>
        <dbReference type="ARBA" id="ARBA00008621"/>
    </source>
</evidence>
<dbReference type="Pfam" id="PF03737">
    <property type="entry name" value="RraA-like"/>
    <property type="match status" value="1"/>
</dbReference>
<dbReference type="InterPro" id="IPR005493">
    <property type="entry name" value="RraA/RraA-like"/>
</dbReference>
<evidence type="ECO:0000256" key="7">
    <source>
        <dbReference type="ARBA" id="ARBA00016549"/>
    </source>
</evidence>
<comment type="subunit">
    <text evidence="4">Homotrimer.</text>
</comment>
<keyword evidence="14" id="KW-1185">Reference proteome</keyword>
<evidence type="ECO:0000256" key="2">
    <source>
        <dbReference type="ARBA" id="ARBA00001968"/>
    </source>
</evidence>
<dbReference type="EC" id="4.1.1.112" evidence="6"/>
<gene>
    <name evidence="13" type="ORF">J4709_48320</name>
</gene>
<reference evidence="13 14" key="1">
    <citation type="submission" date="2021-03" db="EMBL/GenBank/DDBJ databases">
        <title>Actinomadura violae sp. nov., isolated from lichen in Thailand.</title>
        <authorList>
            <person name="Kanchanasin P."/>
            <person name="Saeng-In P."/>
            <person name="Phongsopitanun W."/>
            <person name="Yuki M."/>
            <person name="Kudo T."/>
            <person name="Ohkuma M."/>
            <person name="Tanasupawat S."/>
        </authorList>
    </citation>
    <scope>NUCLEOTIDE SEQUENCE [LARGE SCALE GENOMIC DNA]</scope>
    <source>
        <strain evidence="13 14">LCR2-06</strain>
    </source>
</reference>
<dbReference type="PANTHER" id="PTHR33254">
    <property type="entry name" value="4-HYDROXY-4-METHYL-2-OXOGLUTARATE ALDOLASE 3-RELATED"/>
    <property type="match status" value="1"/>
</dbReference>
<evidence type="ECO:0000256" key="9">
    <source>
        <dbReference type="ARBA" id="ARBA00029596"/>
    </source>
</evidence>
<evidence type="ECO:0000256" key="8">
    <source>
        <dbReference type="ARBA" id="ARBA00025046"/>
    </source>
</evidence>
<dbReference type="PANTHER" id="PTHR33254:SF4">
    <property type="entry name" value="4-HYDROXY-4-METHYL-2-OXOGLUTARATE ALDOLASE 3-RELATED"/>
    <property type="match status" value="1"/>
</dbReference>
<dbReference type="Proteomes" id="UP000680206">
    <property type="component" value="Unassembled WGS sequence"/>
</dbReference>
<evidence type="ECO:0000256" key="10">
    <source>
        <dbReference type="ARBA" id="ARBA00030169"/>
    </source>
</evidence>
<organism evidence="13 14">
    <name type="scientific">Actinomadura violacea</name>
    <dbReference type="NCBI Taxonomy" id="2819934"/>
    <lineage>
        <taxon>Bacteria</taxon>
        <taxon>Bacillati</taxon>
        <taxon>Actinomycetota</taxon>
        <taxon>Actinomycetes</taxon>
        <taxon>Streptosporangiales</taxon>
        <taxon>Thermomonosporaceae</taxon>
        <taxon>Actinomadura</taxon>
    </lineage>
</organism>
<comment type="catalytic activity">
    <reaction evidence="12">
        <text>oxaloacetate + H(+) = pyruvate + CO2</text>
        <dbReference type="Rhea" id="RHEA:15641"/>
        <dbReference type="ChEBI" id="CHEBI:15361"/>
        <dbReference type="ChEBI" id="CHEBI:15378"/>
        <dbReference type="ChEBI" id="CHEBI:16452"/>
        <dbReference type="ChEBI" id="CHEBI:16526"/>
        <dbReference type="EC" id="4.1.1.112"/>
    </reaction>
</comment>
<comment type="similarity">
    <text evidence="3">Belongs to the class II aldolase/RraA-like family.</text>
</comment>
<evidence type="ECO:0000256" key="11">
    <source>
        <dbReference type="ARBA" id="ARBA00032305"/>
    </source>
</evidence>
<dbReference type="CDD" id="cd16841">
    <property type="entry name" value="RraA_family"/>
    <property type="match status" value="1"/>
</dbReference>
<dbReference type="EMBL" id="JAGEPF010000045">
    <property type="protein sequence ID" value="MBO2465393.1"/>
    <property type="molecule type" value="Genomic_DNA"/>
</dbReference>
<dbReference type="Gene3D" id="3.50.30.40">
    <property type="entry name" value="Ribonuclease E inhibitor RraA/RraA-like"/>
    <property type="match status" value="1"/>
</dbReference>
<evidence type="ECO:0000256" key="5">
    <source>
        <dbReference type="ARBA" id="ARBA00012213"/>
    </source>
</evidence>
<evidence type="ECO:0000256" key="6">
    <source>
        <dbReference type="ARBA" id="ARBA00012947"/>
    </source>
</evidence>
<accession>A0ABS3S9I0</accession>
<sequence length="210" mass="22019">MTDDRFTTPVISDSLDAAGQRGQVLAPGIGPLVPGSRLLGRAATVQFAPVTEDHPHPYEDAIAFIDGLRPGEVAVVATGDSSRSAFWGELFSAAALGRGAVGIVTDGCLRDSPKIAALGFPAFARGRCPLDYRARMRVVARAQPVVLAGVTIRPGELVMADDDGVAVVPASVEEQVLARARARVATESTVLEELLAGDGLRTVWERHGVL</sequence>
<dbReference type="RefSeq" id="WP_208252238.1">
    <property type="nucleotide sequence ID" value="NZ_JAGEPF010000045.1"/>
</dbReference>
<proteinExistence type="inferred from homology"/>
<evidence type="ECO:0000313" key="14">
    <source>
        <dbReference type="Proteomes" id="UP000680206"/>
    </source>
</evidence>
<evidence type="ECO:0000256" key="12">
    <source>
        <dbReference type="ARBA" id="ARBA00047973"/>
    </source>
</evidence>
<evidence type="ECO:0000256" key="1">
    <source>
        <dbReference type="ARBA" id="ARBA00001342"/>
    </source>
</evidence>
<evidence type="ECO:0000256" key="4">
    <source>
        <dbReference type="ARBA" id="ARBA00011233"/>
    </source>
</evidence>
<evidence type="ECO:0000313" key="13">
    <source>
        <dbReference type="EMBL" id="MBO2465393.1"/>
    </source>
</evidence>
<dbReference type="EC" id="4.1.3.17" evidence="5"/>
<name>A0ABS3S9I0_9ACTN</name>
<comment type="catalytic activity">
    <reaction evidence="1">
        <text>4-hydroxy-4-methyl-2-oxoglutarate = 2 pyruvate</text>
        <dbReference type="Rhea" id="RHEA:22748"/>
        <dbReference type="ChEBI" id="CHEBI:15361"/>
        <dbReference type="ChEBI" id="CHEBI:58276"/>
        <dbReference type="EC" id="4.1.3.17"/>
    </reaction>
</comment>
<comment type="function">
    <text evidence="8">Catalyzes the aldol cleavage of 4-hydroxy-4-methyl-2-oxoglutarate (HMG) into 2 molecules of pyruvate. Also contains a secondary oxaloacetate (OAA) decarboxylase activity due to the common pyruvate enolate transition state formed following C-C bond cleavage in the retro-aldol and decarboxylation reactions.</text>
</comment>